<dbReference type="GO" id="GO:0016787">
    <property type="term" value="F:hydrolase activity"/>
    <property type="evidence" value="ECO:0007669"/>
    <property type="project" value="UniProtKB-KW"/>
</dbReference>
<keyword evidence="2 3" id="KW-0378">Hydrolase</keyword>
<evidence type="ECO:0000313" key="6">
    <source>
        <dbReference type="Proteomes" id="UP000663929"/>
    </source>
</evidence>
<dbReference type="Proteomes" id="UP000663929">
    <property type="component" value="Chromosome"/>
</dbReference>
<evidence type="ECO:0000313" key="5">
    <source>
        <dbReference type="EMBL" id="QTD51206.1"/>
    </source>
</evidence>
<keyword evidence="6" id="KW-1185">Reference proteome</keyword>
<dbReference type="AlphaFoldDB" id="A0A8A4TMK7"/>
<dbReference type="InterPro" id="IPR019826">
    <property type="entry name" value="Carboxylesterase_B_AS"/>
</dbReference>
<name>A0A8A4TMK7_SULCO</name>
<dbReference type="InterPro" id="IPR050309">
    <property type="entry name" value="Type-B_Carboxylest/Lipase"/>
</dbReference>
<reference evidence="5" key="1">
    <citation type="submission" date="2021-03" db="EMBL/GenBank/DDBJ databases">
        <title>Acanthopleuribacteraceae sp. M133.</title>
        <authorList>
            <person name="Wang G."/>
        </authorList>
    </citation>
    <scope>NUCLEOTIDE SEQUENCE</scope>
    <source>
        <strain evidence="5">M133</strain>
    </source>
</reference>
<dbReference type="InterPro" id="IPR002018">
    <property type="entry name" value="CarbesteraseB"/>
</dbReference>
<evidence type="ECO:0000256" key="3">
    <source>
        <dbReference type="RuleBase" id="RU361235"/>
    </source>
</evidence>
<gene>
    <name evidence="5" type="ORF">J3U87_01945</name>
</gene>
<feature type="signal peptide" evidence="3">
    <location>
        <begin position="1"/>
        <end position="21"/>
    </location>
</feature>
<accession>A0A8A4TMK7</accession>
<dbReference type="Gene3D" id="3.40.50.1820">
    <property type="entry name" value="alpha/beta hydrolase"/>
    <property type="match status" value="1"/>
</dbReference>
<comment type="similarity">
    <text evidence="1 3">Belongs to the type-B carboxylesterase/lipase family.</text>
</comment>
<dbReference type="KEGG" id="scor:J3U87_01945"/>
<feature type="domain" description="Carboxylesterase type B" evidence="4">
    <location>
        <begin position="35"/>
        <end position="527"/>
    </location>
</feature>
<evidence type="ECO:0000256" key="2">
    <source>
        <dbReference type="ARBA" id="ARBA00022801"/>
    </source>
</evidence>
<dbReference type="SUPFAM" id="SSF53474">
    <property type="entry name" value="alpha/beta-Hydrolases"/>
    <property type="match status" value="1"/>
</dbReference>
<dbReference type="Pfam" id="PF00135">
    <property type="entry name" value="COesterase"/>
    <property type="match status" value="1"/>
</dbReference>
<organism evidence="5 6">
    <name type="scientific">Sulfidibacter corallicola</name>
    <dbReference type="NCBI Taxonomy" id="2818388"/>
    <lineage>
        <taxon>Bacteria</taxon>
        <taxon>Pseudomonadati</taxon>
        <taxon>Acidobacteriota</taxon>
        <taxon>Holophagae</taxon>
        <taxon>Acanthopleuribacterales</taxon>
        <taxon>Acanthopleuribacteraceae</taxon>
        <taxon>Sulfidibacter</taxon>
    </lineage>
</organism>
<evidence type="ECO:0000256" key="1">
    <source>
        <dbReference type="ARBA" id="ARBA00005964"/>
    </source>
</evidence>
<keyword evidence="3" id="KW-0732">Signal</keyword>
<protein>
    <recommendedName>
        <fullName evidence="3">Carboxylic ester hydrolase</fullName>
        <ecNumber evidence="3">3.1.1.-</ecNumber>
    </recommendedName>
</protein>
<dbReference type="RefSeq" id="WP_237381336.1">
    <property type="nucleotide sequence ID" value="NZ_CP071793.1"/>
</dbReference>
<dbReference type="EC" id="3.1.1.-" evidence="3"/>
<feature type="chain" id="PRO_5035339270" description="Carboxylic ester hydrolase" evidence="3">
    <location>
        <begin position="22"/>
        <end position="551"/>
    </location>
</feature>
<dbReference type="InterPro" id="IPR029058">
    <property type="entry name" value="AB_hydrolase_fold"/>
</dbReference>
<proteinExistence type="inferred from homology"/>
<evidence type="ECO:0000259" key="4">
    <source>
        <dbReference type="Pfam" id="PF00135"/>
    </source>
</evidence>
<sequence>MLPTKLLIPIGLTLSSLFAFQGPGTTDHKQNGATETVVTGSGEVCGIHLTTAENHSVEAFLGIPYADAERWAAPTPKSPWSETFQASSYGPACPQFVPPIPGAEFPISEDCLSLNIWRPAQGENQDLPVMVFLHGGAYVIGSNRQAVYDGANLAGSQDVIVVVPNYRLGSFGFLYGSGAAGNYGLMDQQAALQWVRDNIAAFGGDPHNITLFGESAGAGMVAMHLAGAPSSQALFDRAILQSNPFPIQPQSTFQARWITRLFLYSLNCSDLDCARQMPMEAIIAAQSNPALGRPLQFDGFASQFIWSPLVDDDLVTREPWSALHEDGSPVPLILGFTRDEGANLVTPYVFAYGDAQGQINYPTYVTLLFHFFGRKARAVLHQYPGDPLGDNTAALAQIHTDYLFRCSARALAGTLEETYTYVFGEPSSFFVFGGPECFDLACHGDDLPFTFQTAANLGVPFSEAQKAVSQAMQTYWAQFAANGTPGGIVDDPVLPLWLPFLDGQTWLQLETPRAILQAPFTDTCQFWDGIGYDINHYPSLPLKTSIPRTPW</sequence>
<dbReference type="EMBL" id="CP071793">
    <property type="protein sequence ID" value="QTD51206.1"/>
    <property type="molecule type" value="Genomic_DNA"/>
</dbReference>
<dbReference type="PANTHER" id="PTHR11559">
    <property type="entry name" value="CARBOXYLESTERASE"/>
    <property type="match status" value="1"/>
</dbReference>
<dbReference type="PROSITE" id="PS00122">
    <property type="entry name" value="CARBOXYLESTERASE_B_1"/>
    <property type="match status" value="1"/>
</dbReference>